<dbReference type="SUPFAM" id="SSF69754">
    <property type="entry name" value="Ribosome binding protein Y (YfiA homologue)"/>
    <property type="match status" value="1"/>
</dbReference>
<dbReference type="Pfam" id="PF02482">
    <property type="entry name" value="Ribosomal_S30AE"/>
    <property type="match status" value="1"/>
</dbReference>
<protein>
    <recommendedName>
        <fullName evidence="3">Sigma 54 modulation protein / S30EA ribosomal protein</fullName>
    </recommendedName>
</protein>
<dbReference type="InterPro" id="IPR003489">
    <property type="entry name" value="RHF/RaiA"/>
</dbReference>
<evidence type="ECO:0000313" key="2">
    <source>
        <dbReference type="Proteomes" id="UP001161325"/>
    </source>
</evidence>
<sequence>MSAPAGVSQRGAEEGSPLHIVFQIHHADASETLQQKAARAIEKLATRLRGAVDATVRIAGDGAMQRVDITLRRPRRKALVAAGSDRQVDGALAQALAALESQIAHVRAAGLRRVRRLMDGGRPDARPARARRIAAGNAADAAAAAAVPMVLLTVEGGAEGALEA</sequence>
<dbReference type="RefSeq" id="WP_284350979.1">
    <property type="nucleotide sequence ID" value="NZ_BRXS01000004.1"/>
</dbReference>
<reference evidence="1" key="1">
    <citation type="submission" date="2022-08" db="EMBL/GenBank/DDBJ databases">
        <title>Draft genome sequencing of Roseisolibacter agri AW1220.</title>
        <authorList>
            <person name="Tobiishi Y."/>
            <person name="Tonouchi A."/>
        </authorList>
    </citation>
    <scope>NUCLEOTIDE SEQUENCE</scope>
    <source>
        <strain evidence="1">AW1220</strain>
    </source>
</reference>
<gene>
    <name evidence="1" type="ORF">rosag_30420</name>
</gene>
<dbReference type="Gene3D" id="3.30.160.100">
    <property type="entry name" value="Ribosome hibernation promotion factor-like"/>
    <property type="match status" value="1"/>
</dbReference>
<accession>A0AA37Q558</accession>
<keyword evidence="2" id="KW-1185">Reference proteome</keyword>
<dbReference type="Proteomes" id="UP001161325">
    <property type="component" value="Unassembled WGS sequence"/>
</dbReference>
<name>A0AA37Q558_9BACT</name>
<dbReference type="InterPro" id="IPR036567">
    <property type="entry name" value="RHF-like"/>
</dbReference>
<dbReference type="AlphaFoldDB" id="A0AA37Q558"/>
<dbReference type="EMBL" id="BRXS01000004">
    <property type="protein sequence ID" value="GLC26529.1"/>
    <property type="molecule type" value="Genomic_DNA"/>
</dbReference>
<comment type="caution">
    <text evidence="1">The sequence shown here is derived from an EMBL/GenBank/DDBJ whole genome shotgun (WGS) entry which is preliminary data.</text>
</comment>
<evidence type="ECO:0000313" key="1">
    <source>
        <dbReference type="EMBL" id="GLC26529.1"/>
    </source>
</evidence>
<organism evidence="1 2">
    <name type="scientific">Roseisolibacter agri</name>
    <dbReference type="NCBI Taxonomy" id="2014610"/>
    <lineage>
        <taxon>Bacteria</taxon>
        <taxon>Pseudomonadati</taxon>
        <taxon>Gemmatimonadota</taxon>
        <taxon>Gemmatimonadia</taxon>
        <taxon>Gemmatimonadales</taxon>
        <taxon>Gemmatimonadaceae</taxon>
        <taxon>Roseisolibacter</taxon>
    </lineage>
</organism>
<evidence type="ECO:0008006" key="3">
    <source>
        <dbReference type="Google" id="ProtNLM"/>
    </source>
</evidence>
<proteinExistence type="predicted"/>